<dbReference type="OMA" id="CNILQQV"/>
<feature type="transmembrane region" description="Helical" evidence="1">
    <location>
        <begin position="154"/>
        <end position="174"/>
    </location>
</feature>
<dbReference type="InterPro" id="IPR011701">
    <property type="entry name" value="MFS"/>
</dbReference>
<feature type="transmembrane region" description="Helical" evidence="1">
    <location>
        <begin position="12"/>
        <end position="34"/>
    </location>
</feature>
<keyword evidence="1" id="KW-1133">Transmembrane helix</keyword>
<dbReference type="InParanoid" id="H2XS65"/>
<dbReference type="GeneTree" id="ENSGT00940000157622"/>
<dbReference type="Proteomes" id="UP000008144">
    <property type="component" value="Chromosome 7"/>
</dbReference>
<dbReference type="Gene3D" id="1.20.1250.20">
    <property type="entry name" value="MFS general substrate transporter like domains"/>
    <property type="match status" value="1"/>
</dbReference>
<accession>H2XS65</accession>
<name>H2XS65_CIOIN</name>
<evidence type="ECO:0008006" key="4">
    <source>
        <dbReference type="Google" id="ProtNLM"/>
    </source>
</evidence>
<organism evidence="2 3">
    <name type="scientific">Ciona intestinalis</name>
    <name type="common">Transparent sea squirt</name>
    <name type="synonym">Ascidia intestinalis</name>
    <dbReference type="NCBI Taxonomy" id="7719"/>
    <lineage>
        <taxon>Eukaryota</taxon>
        <taxon>Metazoa</taxon>
        <taxon>Chordata</taxon>
        <taxon>Tunicata</taxon>
        <taxon>Ascidiacea</taxon>
        <taxon>Phlebobranchia</taxon>
        <taxon>Cionidae</taxon>
        <taxon>Ciona</taxon>
    </lineage>
</organism>
<dbReference type="InterPro" id="IPR027197">
    <property type="entry name" value="SLC43A3"/>
</dbReference>
<dbReference type="PANTHER" id="PTHR20765">
    <property type="entry name" value="SOLUTE CARRIER FAMILY 43 MEMBER 3-RELATED"/>
    <property type="match status" value="1"/>
</dbReference>
<dbReference type="Pfam" id="PF07690">
    <property type="entry name" value="MFS_1"/>
    <property type="match status" value="1"/>
</dbReference>
<reference evidence="3" key="1">
    <citation type="journal article" date="2002" name="Science">
        <title>The draft genome of Ciona intestinalis: insights into chordate and vertebrate origins.</title>
        <authorList>
            <person name="Dehal P."/>
            <person name="Satou Y."/>
            <person name="Campbell R.K."/>
            <person name="Chapman J."/>
            <person name="Degnan B."/>
            <person name="De Tomaso A."/>
            <person name="Davidson B."/>
            <person name="Di Gregorio A."/>
            <person name="Gelpke M."/>
            <person name="Goodstein D.M."/>
            <person name="Harafuji N."/>
            <person name="Hastings K.E."/>
            <person name="Ho I."/>
            <person name="Hotta K."/>
            <person name="Huang W."/>
            <person name="Kawashima T."/>
            <person name="Lemaire P."/>
            <person name="Martinez D."/>
            <person name="Meinertzhagen I.A."/>
            <person name="Necula S."/>
            <person name="Nonaka M."/>
            <person name="Putnam N."/>
            <person name="Rash S."/>
            <person name="Saiga H."/>
            <person name="Satake M."/>
            <person name="Terry A."/>
            <person name="Yamada L."/>
            <person name="Wang H.G."/>
            <person name="Awazu S."/>
            <person name="Azumi K."/>
            <person name="Boore J."/>
            <person name="Branno M."/>
            <person name="Chin-Bow S."/>
            <person name="DeSantis R."/>
            <person name="Doyle S."/>
            <person name="Francino P."/>
            <person name="Keys D.N."/>
            <person name="Haga S."/>
            <person name="Hayashi H."/>
            <person name="Hino K."/>
            <person name="Imai K.S."/>
            <person name="Inaba K."/>
            <person name="Kano S."/>
            <person name="Kobayashi K."/>
            <person name="Kobayashi M."/>
            <person name="Lee B.I."/>
            <person name="Makabe K.W."/>
            <person name="Manohar C."/>
            <person name="Matassi G."/>
            <person name="Medina M."/>
            <person name="Mochizuki Y."/>
            <person name="Mount S."/>
            <person name="Morishita T."/>
            <person name="Miura S."/>
            <person name="Nakayama A."/>
            <person name="Nishizaka S."/>
            <person name="Nomoto H."/>
            <person name="Ohta F."/>
            <person name="Oishi K."/>
            <person name="Rigoutsos I."/>
            <person name="Sano M."/>
            <person name="Sasaki A."/>
            <person name="Sasakura Y."/>
            <person name="Shoguchi E."/>
            <person name="Shin-i T."/>
            <person name="Spagnuolo A."/>
            <person name="Stainier D."/>
            <person name="Suzuki M.M."/>
            <person name="Tassy O."/>
            <person name="Takatori N."/>
            <person name="Tokuoka M."/>
            <person name="Yagi K."/>
            <person name="Yoshizaki F."/>
            <person name="Wada S."/>
            <person name="Zhang C."/>
            <person name="Hyatt P.D."/>
            <person name="Larimer F."/>
            <person name="Detter C."/>
            <person name="Doggett N."/>
            <person name="Glavina T."/>
            <person name="Hawkins T."/>
            <person name="Richardson P."/>
            <person name="Lucas S."/>
            <person name="Kohara Y."/>
            <person name="Levine M."/>
            <person name="Satoh N."/>
            <person name="Rokhsar D.S."/>
        </authorList>
    </citation>
    <scope>NUCLEOTIDE SEQUENCE [LARGE SCALE GENOMIC DNA]</scope>
</reference>
<feature type="transmembrane region" description="Helical" evidence="1">
    <location>
        <begin position="411"/>
        <end position="434"/>
    </location>
</feature>
<dbReference type="PANTHER" id="PTHR20765:SF1">
    <property type="entry name" value="EQUILIBRATIVE NUCLEOBASE TRANSPORTER 1"/>
    <property type="match status" value="1"/>
</dbReference>
<feature type="transmembrane region" description="Helical" evidence="1">
    <location>
        <begin position="376"/>
        <end position="399"/>
    </location>
</feature>
<dbReference type="GO" id="GO:0022857">
    <property type="term" value="F:transmembrane transporter activity"/>
    <property type="evidence" value="ECO:0007669"/>
    <property type="project" value="InterPro"/>
</dbReference>
<dbReference type="InterPro" id="IPR036259">
    <property type="entry name" value="MFS_trans_sf"/>
</dbReference>
<feature type="transmembrane region" description="Helical" evidence="1">
    <location>
        <begin position="68"/>
        <end position="89"/>
    </location>
</feature>
<proteinExistence type="predicted"/>
<feature type="transmembrane region" description="Helical" evidence="1">
    <location>
        <begin position="180"/>
        <end position="200"/>
    </location>
</feature>
<dbReference type="SUPFAM" id="SSF103473">
    <property type="entry name" value="MFS general substrate transporter"/>
    <property type="match status" value="1"/>
</dbReference>
<dbReference type="Ensembl" id="ENSCINT00000032459.1">
    <property type="protein sequence ID" value="ENSCINP00000032499.1"/>
    <property type="gene ID" value="ENSCING00000021734.1"/>
</dbReference>
<protein>
    <recommendedName>
        <fullName evidence="4">Major facilitator superfamily (MFS) profile domain-containing protein</fullName>
    </recommendedName>
</protein>
<dbReference type="AlphaFoldDB" id="H2XS65"/>
<evidence type="ECO:0000313" key="2">
    <source>
        <dbReference type="Ensembl" id="ENSCINP00000032499.1"/>
    </source>
</evidence>
<feature type="transmembrane region" description="Helical" evidence="1">
    <location>
        <begin position="96"/>
        <end position="116"/>
    </location>
</feature>
<keyword evidence="1" id="KW-0812">Transmembrane</keyword>
<keyword evidence="3" id="KW-1185">Reference proteome</keyword>
<feature type="transmembrane region" description="Helical" evidence="1">
    <location>
        <begin position="342"/>
        <end position="364"/>
    </location>
</feature>
<evidence type="ECO:0000256" key="1">
    <source>
        <dbReference type="SAM" id="Phobius"/>
    </source>
</evidence>
<dbReference type="EMBL" id="EAAA01002377">
    <property type="status" value="NOT_ANNOTATED_CDS"/>
    <property type="molecule type" value="Genomic_DNA"/>
</dbReference>
<reference evidence="2" key="3">
    <citation type="submission" date="2025-08" db="UniProtKB">
        <authorList>
            <consortium name="Ensembl"/>
        </authorList>
    </citation>
    <scope>IDENTIFICATION</scope>
</reference>
<dbReference type="HOGENOM" id="CLU_035676_1_1_1"/>
<reference evidence="2" key="4">
    <citation type="submission" date="2025-09" db="UniProtKB">
        <authorList>
            <consortium name="Ensembl"/>
        </authorList>
    </citation>
    <scope>IDENTIFICATION</scope>
</reference>
<reference evidence="2" key="2">
    <citation type="journal article" date="2008" name="Genome Biol.">
        <title>Improved genome assembly and evidence-based global gene model set for the chordate Ciona intestinalis: new insight into intron and operon populations.</title>
        <authorList>
            <person name="Satou Y."/>
            <person name="Mineta K."/>
            <person name="Ogasawara M."/>
            <person name="Sasakura Y."/>
            <person name="Shoguchi E."/>
            <person name="Ueno K."/>
            <person name="Yamada L."/>
            <person name="Matsumoto J."/>
            <person name="Wasserscheid J."/>
            <person name="Dewar K."/>
            <person name="Wiley G.B."/>
            <person name="Macmil S.L."/>
            <person name="Roe B.A."/>
            <person name="Zeller R.W."/>
            <person name="Hastings K.E."/>
            <person name="Lemaire P."/>
            <person name="Lindquist E."/>
            <person name="Endo T."/>
            <person name="Hotta K."/>
            <person name="Inaba K."/>
        </authorList>
    </citation>
    <scope>NUCLEOTIDE SEQUENCE [LARGE SCALE GENOMIC DNA]</scope>
    <source>
        <strain evidence="2">wild type</strain>
    </source>
</reference>
<feature type="transmembrane region" description="Helical" evidence="1">
    <location>
        <begin position="440"/>
        <end position="461"/>
    </location>
</feature>
<sequence>CLLRIMKIQRVVSVVTGILEALCFDGVIFGWASLSYVLEKEGYFGQSCMNEINNGNGIGTCSKQKEDLSLVFTISSTMQVYIGLVNGIVMDTYGTWIARTANVTLFLIGCFLTAASSADTSWYLYISMAMISVGGFNLHICNMQTGNLFPKAKATIITFINGAFDSAASVLLLFKLLYDLGIQMNVCFFVLGAFSVLLYVRTFLLLPRRTLPVLTDDSNLKFGYNELPCCAKTTDTEVNTEEETDDKSMDVSETKTVKACVLSVLFWSNLMHLVINQFRKSFFISSFTSFIDSLVEIHGGNANTYIDVFGILQFLGVFLAPLNGVLIDTVKRRFTRKMPKEIATLYAVAFSAAATSIFSTIYSITSVIPVLELQYFTFVIYVLGRAFLYGGNSAFISLVFPAVHFGKIYGLSMAIGGLFQLLQYPVFILVSRVFNNDFTVINAVLCGLCAISIIHPINIYVRARKMLKTYKKEDNLLNT</sequence>
<dbReference type="FunCoup" id="H2XS65">
    <property type="interactions" value="1"/>
</dbReference>
<keyword evidence="1" id="KW-0472">Membrane</keyword>
<feature type="transmembrane region" description="Helical" evidence="1">
    <location>
        <begin position="308"/>
        <end position="330"/>
    </location>
</feature>
<evidence type="ECO:0000313" key="3">
    <source>
        <dbReference type="Proteomes" id="UP000008144"/>
    </source>
</evidence>